<comment type="caution">
    <text evidence="1">The sequence shown here is derived from an EMBL/GenBank/DDBJ whole genome shotgun (WGS) entry which is preliminary data.</text>
</comment>
<dbReference type="Proteomes" id="UP001153269">
    <property type="component" value="Unassembled WGS sequence"/>
</dbReference>
<dbReference type="EMBL" id="CADEAL010001195">
    <property type="protein sequence ID" value="CAB1430022.1"/>
    <property type="molecule type" value="Genomic_DNA"/>
</dbReference>
<gene>
    <name evidence="1" type="ORF">PLEPLA_LOCUS18002</name>
</gene>
<dbReference type="AlphaFoldDB" id="A0A9N7YK81"/>
<accession>A0A9N7YK81</accession>
<organism evidence="1 2">
    <name type="scientific">Pleuronectes platessa</name>
    <name type="common">European plaice</name>
    <dbReference type="NCBI Taxonomy" id="8262"/>
    <lineage>
        <taxon>Eukaryota</taxon>
        <taxon>Metazoa</taxon>
        <taxon>Chordata</taxon>
        <taxon>Craniata</taxon>
        <taxon>Vertebrata</taxon>
        <taxon>Euteleostomi</taxon>
        <taxon>Actinopterygii</taxon>
        <taxon>Neopterygii</taxon>
        <taxon>Teleostei</taxon>
        <taxon>Neoteleostei</taxon>
        <taxon>Acanthomorphata</taxon>
        <taxon>Carangaria</taxon>
        <taxon>Pleuronectiformes</taxon>
        <taxon>Pleuronectoidei</taxon>
        <taxon>Pleuronectidae</taxon>
        <taxon>Pleuronectes</taxon>
    </lineage>
</organism>
<keyword evidence="2" id="KW-1185">Reference proteome</keyword>
<reference evidence="1" key="1">
    <citation type="submission" date="2020-03" db="EMBL/GenBank/DDBJ databases">
        <authorList>
            <person name="Weist P."/>
        </authorList>
    </citation>
    <scope>NUCLEOTIDE SEQUENCE</scope>
</reference>
<sequence>MHYLGQPTASSFCKLGGDIGRRDCTMAESCTRSAPFCSTPPCLLQYREGHLETEPTKAFGAEAPPPYSSQLPPSRTLSYLARDNNSKIVDGGCHLGGGVRARKSECSS</sequence>
<evidence type="ECO:0000313" key="2">
    <source>
        <dbReference type="Proteomes" id="UP001153269"/>
    </source>
</evidence>
<evidence type="ECO:0000313" key="1">
    <source>
        <dbReference type="EMBL" id="CAB1430022.1"/>
    </source>
</evidence>
<protein>
    <submittedName>
        <fullName evidence="1">Uncharacterized protein</fullName>
    </submittedName>
</protein>
<name>A0A9N7YK81_PLEPL</name>
<proteinExistence type="predicted"/>